<dbReference type="EMBL" id="CP097503">
    <property type="protein sequence ID" value="URD83512.1"/>
    <property type="molecule type" value="Genomic_DNA"/>
</dbReference>
<keyword evidence="3" id="KW-1185">Reference proteome</keyword>
<evidence type="ECO:0000313" key="3">
    <source>
        <dbReference type="Proteomes" id="UP001055439"/>
    </source>
</evidence>
<evidence type="ECO:0000313" key="2">
    <source>
        <dbReference type="EMBL" id="URD83512.1"/>
    </source>
</evidence>
<feature type="region of interest" description="Disordered" evidence="1">
    <location>
        <begin position="11"/>
        <end position="46"/>
    </location>
</feature>
<feature type="compositionally biased region" description="Basic and acidic residues" evidence="1">
    <location>
        <begin position="11"/>
        <end position="26"/>
    </location>
</feature>
<dbReference type="Proteomes" id="UP001055439">
    <property type="component" value="Chromosome 10"/>
</dbReference>
<organism evidence="2 3">
    <name type="scientific">Musa troglodytarum</name>
    <name type="common">fe'i banana</name>
    <dbReference type="NCBI Taxonomy" id="320322"/>
    <lineage>
        <taxon>Eukaryota</taxon>
        <taxon>Viridiplantae</taxon>
        <taxon>Streptophyta</taxon>
        <taxon>Embryophyta</taxon>
        <taxon>Tracheophyta</taxon>
        <taxon>Spermatophyta</taxon>
        <taxon>Magnoliopsida</taxon>
        <taxon>Liliopsida</taxon>
        <taxon>Zingiberales</taxon>
        <taxon>Musaceae</taxon>
        <taxon>Musa</taxon>
    </lineage>
</organism>
<gene>
    <name evidence="2" type="ORF">MUK42_23235</name>
</gene>
<name>A0A9E7EVL2_9LILI</name>
<proteinExistence type="predicted"/>
<protein>
    <submittedName>
        <fullName evidence="2">Uncharacterized protein</fullName>
    </submittedName>
</protein>
<evidence type="ECO:0000256" key="1">
    <source>
        <dbReference type="SAM" id="MobiDB-lite"/>
    </source>
</evidence>
<accession>A0A9E7EVL2</accession>
<dbReference type="AlphaFoldDB" id="A0A9E7EVL2"/>
<reference evidence="2" key="1">
    <citation type="submission" date="2022-05" db="EMBL/GenBank/DDBJ databases">
        <title>The Musa troglodytarum L. genome provides insights into the mechanism of non-climacteric behaviour and enrichment of carotenoids.</title>
        <authorList>
            <person name="Wang J."/>
        </authorList>
    </citation>
    <scope>NUCLEOTIDE SEQUENCE</scope>
    <source>
        <tissue evidence="2">Leaf</tissue>
    </source>
</reference>
<sequence length="246" mass="27481">MDVTVITLEGVSRRAPHEGVRPREGRQPCTPRRGAPQEGIDKENQHQDYFTPVDVAACLMESNADIEEPELPFPGPLCGPVTQNFFGETMDVLKDHALSPKQWLFCYLERVISPWRNSLAEPRTERFTRSPRSKTHRVKSFFGGTAKHGVEQNCAPSICPSPRGSSSIIGLFRRPLYFNGKGQAMETSKALFHRGLARNQFGFPAAGKQIVVYEDGSALLFDCLSLSVRTGVCFFSYSTHCWDKPS</sequence>